<evidence type="ECO:0000256" key="5">
    <source>
        <dbReference type="ARBA" id="ARBA00022692"/>
    </source>
</evidence>
<comment type="similarity">
    <text evidence="2">Belongs to the binding-protein-dependent transport system permease family. FecCD subfamily.</text>
</comment>
<evidence type="ECO:0000256" key="4">
    <source>
        <dbReference type="ARBA" id="ARBA00022475"/>
    </source>
</evidence>
<evidence type="ECO:0000313" key="10">
    <source>
        <dbReference type="Proteomes" id="UP000672657"/>
    </source>
</evidence>
<dbReference type="InterPro" id="IPR037294">
    <property type="entry name" value="ABC_BtuC-like"/>
</dbReference>
<dbReference type="Pfam" id="PF01032">
    <property type="entry name" value="FecCD"/>
    <property type="match status" value="1"/>
</dbReference>
<evidence type="ECO:0000313" key="9">
    <source>
        <dbReference type="EMBL" id="CAG2158552.1"/>
    </source>
</evidence>
<keyword evidence="4" id="KW-1003">Cell membrane</keyword>
<keyword evidence="6 8" id="KW-1133">Transmembrane helix</keyword>
<feature type="transmembrane region" description="Helical" evidence="8">
    <location>
        <begin position="130"/>
        <end position="149"/>
    </location>
</feature>
<feature type="transmembrane region" description="Helical" evidence="8">
    <location>
        <begin position="78"/>
        <end position="99"/>
    </location>
</feature>
<dbReference type="InterPro" id="IPR000522">
    <property type="entry name" value="ABC_transptr_permease_BtuC"/>
</dbReference>
<evidence type="ECO:0000256" key="8">
    <source>
        <dbReference type="SAM" id="Phobius"/>
    </source>
</evidence>
<feature type="transmembrane region" description="Helical" evidence="8">
    <location>
        <begin position="322"/>
        <end position="339"/>
    </location>
</feature>
<comment type="subcellular location">
    <subcellularLocation>
        <location evidence="1">Cell membrane</location>
        <topology evidence="1">Multi-pass membrane protein</topology>
    </subcellularLocation>
</comment>
<keyword evidence="10" id="KW-1185">Reference proteome</keyword>
<keyword evidence="3" id="KW-0813">Transport</keyword>
<organism evidence="9 10">
    <name type="scientific">Cupriavidus numazuensis</name>
    <dbReference type="NCBI Taxonomy" id="221992"/>
    <lineage>
        <taxon>Bacteria</taxon>
        <taxon>Pseudomonadati</taxon>
        <taxon>Pseudomonadota</taxon>
        <taxon>Betaproteobacteria</taxon>
        <taxon>Burkholderiales</taxon>
        <taxon>Burkholderiaceae</taxon>
        <taxon>Cupriavidus</taxon>
    </lineage>
</organism>
<feature type="transmembrane region" description="Helical" evidence="8">
    <location>
        <begin position="201"/>
        <end position="222"/>
    </location>
</feature>
<dbReference type="CDD" id="cd06550">
    <property type="entry name" value="TM_ABC_iron-siderophores_like"/>
    <property type="match status" value="1"/>
</dbReference>
<dbReference type="Proteomes" id="UP000672657">
    <property type="component" value="Unassembled WGS sequence"/>
</dbReference>
<comment type="caution">
    <text evidence="9">The sequence shown here is derived from an EMBL/GenBank/DDBJ whole genome shotgun (WGS) entry which is preliminary data.</text>
</comment>
<evidence type="ECO:0000256" key="7">
    <source>
        <dbReference type="ARBA" id="ARBA00023136"/>
    </source>
</evidence>
<name>A0ABM8TR48_9BURK</name>
<dbReference type="SUPFAM" id="SSF81345">
    <property type="entry name" value="ABC transporter involved in vitamin B12 uptake, BtuC"/>
    <property type="match status" value="1"/>
</dbReference>
<feature type="transmembrane region" description="Helical" evidence="8">
    <location>
        <begin position="252"/>
        <end position="277"/>
    </location>
</feature>
<dbReference type="PANTHER" id="PTHR30472:SF25">
    <property type="entry name" value="ABC TRANSPORTER PERMEASE PROTEIN MJ0876-RELATED"/>
    <property type="match status" value="1"/>
</dbReference>
<evidence type="ECO:0000256" key="2">
    <source>
        <dbReference type="ARBA" id="ARBA00007935"/>
    </source>
</evidence>
<evidence type="ECO:0000256" key="3">
    <source>
        <dbReference type="ARBA" id="ARBA00022448"/>
    </source>
</evidence>
<keyword evidence="7 8" id="KW-0472">Membrane</keyword>
<proteinExistence type="inferred from homology"/>
<gene>
    <name evidence="9" type="primary">hmuU_2</name>
    <name evidence="9" type="ORF">LMG26411_06046</name>
</gene>
<dbReference type="Gene3D" id="1.10.3470.10">
    <property type="entry name" value="ABC transporter involved in vitamin B12 uptake, BtuC"/>
    <property type="match status" value="1"/>
</dbReference>
<feature type="transmembrane region" description="Helical" evidence="8">
    <location>
        <begin position="297"/>
        <end position="315"/>
    </location>
</feature>
<reference evidence="9 10" key="1">
    <citation type="submission" date="2021-03" db="EMBL/GenBank/DDBJ databases">
        <authorList>
            <person name="Peeters C."/>
        </authorList>
    </citation>
    <scope>NUCLEOTIDE SEQUENCE [LARGE SCALE GENOMIC DNA]</scope>
    <source>
        <strain evidence="9 10">LMG 26411</strain>
    </source>
</reference>
<feature type="transmembrane region" description="Helical" evidence="8">
    <location>
        <begin position="161"/>
        <end position="181"/>
    </location>
</feature>
<dbReference type="EMBL" id="CAJPVI010000047">
    <property type="protein sequence ID" value="CAG2158552.1"/>
    <property type="molecule type" value="Genomic_DNA"/>
</dbReference>
<evidence type="ECO:0000256" key="6">
    <source>
        <dbReference type="ARBA" id="ARBA00022989"/>
    </source>
</evidence>
<accession>A0ABM8TR48</accession>
<protein>
    <submittedName>
        <fullName evidence="9">Hemin transport system permease protein HmuU</fullName>
    </submittedName>
</protein>
<sequence>MSSVRSLMFRLHGWRRPSPAHVFVALCVVLAAAALGAAASGAMQIPRMQILRVLLSPDVDGEAAVWRNVLIEVRLPRIVLAVTVGAALALSGAVMQALFRNPLAEPGLIGISLGGAAGAVSAIVLGAEGLMAIAPAAFAGSLAATALAYRLGSRRPGIANLLLAGVAINAICASVVGFFTYQASDVQLRNLTFWNMGSLAGASWGLLAWMVPLVVVLGALLLRDWRAMNALLLGEREAQHLGFDLARLRRRLVVLTALLVGPLVAVTGTIGFVGLVVPHLIRLPLGADHRWLLPNTLVGGAIALTLADWLARVVVIPAELPIGIVTSLVGGPFLLWMLARRGG</sequence>
<evidence type="ECO:0000256" key="1">
    <source>
        <dbReference type="ARBA" id="ARBA00004651"/>
    </source>
</evidence>
<keyword evidence="5 8" id="KW-0812">Transmembrane</keyword>
<dbReference type="PANTHER" id="PTHR30472">
    <property type="entry name" value="FERRIC ENTEROBACTIN TRANSPORT SYSTEM PERMEASE PROTEIN"/>
    <property type="match status" value="1"/>
</dbReference>